<dbReference type="EMBL" id="CAJNOT010006410">
    <property type="protein sequence ID" value="CAF1489037.1"/>
    <property type="molecule type" value="Genomic_DNA"/>
</dbReference>
<gene>
    <name evidence="2" type="ORF">JBS370_LOCUS34488</name>
    <name evidence="1" type="ORF">ZHD862_LOCUS36913</name>
</gene>
<sequence length="155" mass="18553">MKHPLYLTTLHTLTISFAEHISSFDIIFSPIFDLSTFKYCKSEYQPFFDYFTNYASSPIEYLIINGRFQFSSFHNLLSCLPKLQHLSINSLVDDYYYQKNKKLSPIQLKYLKYVSLKLDCVYFDEFEKIIKEFFHHIQILHLTTVRGETYLDAKR</sequence>
<dbReference type="Proteomes" id="UP000663836">
    <property type="component" value="Unassembled WGS sequence"/>
</dbReference>
<evidence type="ECO:0000313" key="1">
    <source>
        <dbReference type="EMBL" id="CAF1489037.1"/>
    </source>
</evidence>
<dbReference type="AlphaFoldDB" id="A0A819YN22"/>
<evidence type="ECO:0000313" key="2">
    <source>
        <dbReference type="EMBL" id="CAF4160782.1"/>
    </source>
</evidence>
<reference evidence="2" key="1">
    <citation type="submission" date="2021-02" db="EMBL/GenBank/DDBJ databases">
        <authorList>
            <person name="Nowell W R."/>
        </authorList>
    </citation>
    <scope>NUCLEOTIDE SEQUENCE</scope>
</reference>
<dbReference type="Proteomes" id="UP000663864">
    <property type="component" value="Unassembled WGS sequence"/>
</dbReference>
<name>A0A819YN22_9BILA</name>
<comment type="caution">
    <text evidence="2">The sequence shown here is derived from an EMBL/GenBank/DDBJ whole genome shotgun (WGS) entry which is preliminary data.</text>
</comment>
<protein>
    <submittedName>
        <fullName evidence="2">Uncharacterized protein</fullName>
    </submittedName>
</protein>
<dbReference type="EMBL" id="CAJOBD010010967">
    <property type="protein sequence ID" value="CAF4160782.1"/>
    <property type="molecule type" value="Genomic_DNA"/>
</dbReference>
<evidence type="ECO:0000313" key="3">
    <source>
        <dbReference type="Proteomes" id="UP000663836"/>
    </source>
</evidence>
<proteinExistence type="predicted"/>
<organism evidence="2 3">
    <name type="scientific">Rotaria sordida</name>
    <dbReference type="NCBI Taxonomy" id="392033"/>
    <lineage>
        <taxon>Eukaryota</taxon>
        <taxon>Metazoa</taxon>
        <taxon>Spiralia</taxon>
        <taxon>Gnathifera</taxon>
        <taxon>Rotifera</taxon>
        <taxon>Eurotatoria</taxon>
        <taxon>Bdelloidea</taxon>
        <taxon>Philodinida</taxon>
        <taxon>Philodinidae</taxon>
        <taxon>Rotaria</taxon>
    </lineage>
</organism>
<accession>A0A819YN22</accession>